<evidence type="ECO:0000313" key="3">
    <source>
        <dbReference type="EMBL" id="KAH8984621.1"/>
    </source>
</evidence>
<comment type="caution">
    <text evidence="3">The sequence shown here is derived from an EMBL/GenBank/DDBJ whole genome shotgun (WGS) entry which is preliminary data.</text>
</comment>
<feature type="compositionally biased region" description="Basic and acidic residues" evidence="1">
    <location>
        <begin position="126"/>
        <end position="142"/>
    </location>
</feature>
<evidence type="ECO:0000256" key="1">
    <source>
        <dbReference type="SAM" id="MobiDB-lite"/>
    </source>
</evidence>
<proteinExistence type="predicted"/>
<feature type="region of interest" description="Disordered" evidence="1">
    <location>
        <begin position="179"/>
        <end position="228"/>
    </location>
</feature>
<feature type="region of interest" description="Disordered" evidence="1">
    <location>
        <begin position="1"/>
        <end position="167"/>
    </location>
</feature>
<dbReference type="EMBL" id="JAKELL010000074">
    <property type="protein sequence ID" value="KAH8984621.1"/>
    <property type="molecule type" value="Genomic_DNA"/>
</dbReference>
<feature type="transmembrane region" description="Helical" evidence="2">
    <location>
        <begin position="439"/>
        <end position="460"/>
    </location>
</feature>
<feature type="transmembrane region" description="Helical" evidence="2">
    <location>
        <begin position="410"/>
        <end position="427"/>
    </location>
</feature>
<feature type="compositionally biased region" description="Polar residues" evidence="1">
    <location>
        <begin position="1"/>
        <end position="14"/>
    </location>
</feature>
<dbReference type="AlphaFoldDB" id="A0AAD4L8M9"/>
<feature type="compositionally biased region" description="Polar residues" evidence="1">
    <location>
        <begin position="143"/>
        <end position="160"/>
    </location>
</feature>
<feature type="compositionally biased region" description="Basic and acidic residues" evidence="1">
    <location>
        <begin position="588"/>
        <end position="614"/>
    </location>
</feature>
<keyword evidence="2" id="KW-0812">Transmembrane</keyword>
<feature type="compositionally biased region" description="Low complexity" evidence="1">
    <location>
        <begin position="47"/>
        <end position="68"/>
    </location>
</feature>
<dbReference type="Proteomes" id="UP001201163">
    <property type="component" value="Unassembled WGS sequence"/>
</dbReference>
<feature type="transmembrane region" description="Helical" evidence="2">
    <location>
        <begin position="489"/>
        <end position="516"/>
    </location>
</feature>
<evidence type="ECO:0000313" key="4">
    <source>
        <dbReference type="Proteomes" id="UP001201163"/>
    </source>
</evidence>
<keyword evidence="2" id="KW-1133">Transmembrane helix</keyword>
<feature type="transmembrane region" description="Helical" evidence="2">
    <location>
        <begin position="536"/>
        <end position="558"/>
    </location>
</feature>
<feature type="region of interest" description="Disordered" evidence="1">
    <location>
        <begin position="588"/>
        <end position="661"/>
    </location>
</feature>
<accession>A0AAD4L8M9</accession>
<reference evidence="3" key="1">
    <citation type="submission" date="2022-01" db="EMBL/GenBank/DDBJ databases">
        <title>Comparative genomics reveals a dynamic genome evolution in the ectomycorrhizal milk-cap (Lactarius) mushrooms.</title>
        <authorList>
            <consortium name="DOE Joint Genome Institute"/>
            <person name="Lebreton A."/>
            <person name="Tang N."/>
            <person name="Kuo A."/>
            <person name="LaButti K."/>
            <person name="Drula E."/>
            <person name="Barry K."/>
            <person name="Clum A."/>
            <person name="Lipzen A."/>
            <person name="Mousain D."/>
            <person name="Ng V."/>
            <person name="Wang R."/>
            <person name="Wang X."/>
            <person name="Dai Y."/>
            <person name="Henrissat B."/>
            <person name="Grigoriev I.V."/>
            <person name="Guerin-Laguette A."/>
            <person name="Yu F."/>
            <person name="Martin F.M."/>
        </authorList>
    </citation>
    <scope>NUCLEOTIDE SEQUENCE</scope>
    <source>
        <strain evidence="3">QP</strain>
    </source>
</reference>
<sequence>MANTPDANTTQLPTDFSYPHQLLEESERDNHVPFPTAPDTPAEAGELNQSLPGSSSSGSQLTSSDKLSALPSHLRPSPTGRSATSLRMKSGTLVGSELPLTSETRFPSLPALHAAQPMHHSVSDSAVERETSRQRVSFDSDRGSSTSPRPNHRQLPTTSEPILPGSHGSAFASLLARAHDSVHGHRLHDSPQRQGHGHSRKASQSQKNSAESPTQSRSRSPSPSRAISPLRTFLDRFSPLGRVYSREDPFMPIDPFQFHFSLSLNPFARCFGARARPGDVEEGTPASQTDVSCTCPCVPFFGSARFHSVHIVAFDMLPRQMYLHTQLRLPSLYFSRVARIFQDAAVSRPELQRIIDACEAAGSETTPYRTTGTLLPFPEDWVPPNVSPALARFKLSWETFVASLVREWKTLNVLSALLLSAILTLFQIQDAANDPLTRTAALCSLVSALMSLSFGIMYIVRFDNMRSMYRASRWAEEAQKTETAIFWNVWVLLALPGVWLAWSVLAFVVAIMSFVWRTGARGQSQSPLSPHAELGPRIGITCQVGLGLVYFILVIRTFRNYGEVGRKARVVQRLADVQVELETRPEWARDRERDEARARARADEEGTREGERGRSRASGGAEPKVNPPGNELGLSGIDRKQEATGANGGDPMNDSYSSLGM</sequence>
<keyword evidence="2" id="KW-0472">Membrane</keyword>
<feature type="compositionally biased region" description="Low complexity" evidence="1">
    <location>
        <begin position="212"/>
        <end position="228"/>
    </location>
</feature>
<organism evidence="3 4">
    <name type="scientific">Lactarius akahatsu</name>
    <dbReference type="NCBI Taxonomy" id="416441"/>
    <lineage>
        <taxon>Eukaryota</taxon>
        <taxon>Fungi</taxon>
        <taxon>Dikarya</taxon>
        <taxon>Basidiomycota</taxon>
        <taxon>Agaricomycotina</taxon>
        <taxon>Agaricomycetes</taxon>
        <taxon>Russulales</taxon>
        <taxon>Russulaceae</taxon>
        <taxon>Lactarius</taxon>
    </lineage>
</organism>
<gene>
    <name evidence="3" type="ORF">EDB92DRAFT_1478731</name>
</gene>
<keyword evidence="4" id="KW-1185">Reference proteome</keyword>
<feature type="compositionally biased region" description="Basic and acidic residues" evidence="1">
    <location>
        <begin position="22"/>
        <end position="31"/>
    </location>
</feature>
<feature type="compositionally biased region" description="Polar residues" evidence="1">
    <location>
        <begin position="202"/>
        <end position="211"/>
    </location>
</feature>
<name>A0AAD4L8M9_9AGAM</name>
<feature type="compositionally biased region" description="Basic and acidic residues" evidence="1">
    <location>
        <begin position="179"/>
        <end position="191"/>
    </location>
</feature>
<evidence type="ECO:0000256" key="2">
    <source>
        <dbReference type="SAM" id="Phobius"/>
    </source>
</evidence>
<protein>
    <submittedName>
        <fullName evidence="3">Uncharacterized protein</fullName>
    </submittedName>
</protein>